<dbReference type="EMBL" id="BOOH01000047">
    <property type="protein sequence ID" value="GIH79310.1"/>
    <property type="molecule type" value="Genomic_DNA"/>
</dbReference>
<gene>
    <name evidence="1" type="ORF">Plo01_57390</name>
</gene>
<organism evidence="1 2">
    <name type="scientific">Planobispora longispora</name>
    <dbReference type="NCBI Taxonomy" id="28887"/>
    <lineage>
        <taxon>Bacteria</taxon>
        <taxon>Bacillati</taxon>
        <taxon>Actinomycetota</taxon>
        <taxon>Actinomycetes</taxon>
        <taxon>Streptosporangiales</taxon>
        <taxon>Streptosporangiaceae</taxon>
        <taxon>Planobispora</taxon>
    </lineage>
</organism>
<protein>
    <submittedName>
        <fullName evidence="1">Uncharacterized protein</fullName>
    </submittedName>
</protein>
<comment type="caution">
    <text evidence="1">The sequence shown here is derived from an EMBL/GenBank/DDBJ whole genome shotgun (WGS) entry which is preliminary data.</text>
</comment>
<name>A0A8J3W7X2_9ACTN</name>
<dbReference type="RefSeq" id="WP_203893774.1">
    <property type="nucleotide sequence ID" value="NZ_BOOH01000047.1"/>
</dbReference>
<dbReference type="AlphaFoldDB" id="A0A8J3W7X2"/>
<proteinExistence type="predicted"/>
<accession>A0A8J3W7X2</accession>
<evidence type="ECO:0000313" key="2">
    <source>
        <dbReference type="Proteomes" id="UP000616724"/>
    </source>
</evidence>
<sequence length="66" mass="7177">MDGRTDLPPDEIVTRTAQLAGLLDLKSAPDAMLLRQRLANVDPGAGVVLTPQEERAVWMRSAHVGR</sequence>
<dbReference type="Proteomes" id="UP000616724">
    <property type="component" value="Unassembled WGS sequence"/>
</dbReference>
<keyword evidence="2" id="KW-1185">Reference proteome</keyword>
<reference evidence="1 2" key="1">
    <citation type="submission" date="2021-01" db="EMBL/GenBank/DDBJ databases">
        <title>Whole genome shotgun sequence of Planobispora longispora NBRC 13918.</title>
        <authorList>
            <person name="Komaki H."/>
            <person name="Tamura T."/>
        </authorList>
    </citation>
    <scope>NUCLEOTIDE SEQUENCE [LARGE SCALE GENOMIC DNA]</scope>
    <source>
        <strain evidence="1 2">NBRC 13918</strain>
    </source>
</reference>
<evidence type="ECO:0000313" key="1">
    <source>
        <dbReference type="EMBL" id="GIH79310.1"/>
    </source>
</evidence>